<sequence>MRKSSKLTQEITESCRWWEGGIEWFAEWTFEGSLNRETSVGADGNRSRYLSGVYNLIYFIVHGRVDISSS</sequence>
<dbReference type="AlphaFoldDB" id="A0A9D1AAG0"/>
<proteinExistence type="predicted"/>
<evidence type="ECO:0000313" key="2">
    <source>
        <dbReference type="Proteomes" id="UP000886757"/>
    </source>
</evidence>
<evidence type="ECO:0000313" key="1">
    <source>
        <dbReference type="EMBL" id="HIR13055.1"/>
    </source>
</evidence>
<name>A0A9D1AAG0_9FIRM</name>
<dbReference type="Proteomes" id="UP000886757">
    <property type="component" value="Unassembled WGS sequence"/>
</dbReference>
<dbReference type="EMBL" id="DVGK01000043">
    <property type="protein sequence ID" value="HIR13055.1"/>
    <property type="molecule type" value="Genomic_DNA"/>
</dbReference>
<accession>A0A9D1AAG0</accession>
<gene>
    <name evidence="1" type="ORF">IAB31_03915</name>
</gene>
<reference evidence="1" key="1">
    <citation type="submission" date="2020-10" db="EMBL/GenBank/DDBJ databases">
        <authorList>
            <person name="Gilroy R."/>
        </authorList>
    </citation>
    <scope>NUCLEOTIDE SEQUENCE</scope>
    <source>
        <strain evidence="1">ChiSjej4B22-8148</strain>
    </source>
</reference>
<reference evidence="1" key="2">
    <citation type="journal article" date="2021" name="PeerJ">
        <title>Extensive microbial diversity within the chicken gut microbiome revealed by metagenomics and culture.</title>
        <authorList>
            <person name="Gilroy R."/>
            <person name="Ravi A."/>
            <person name="Getino M."/>
            <person name="Pursley I."/>
            <person name="Horton D.L."/>
            <person name="Alikhan N.F."/>
            <person name="Baker D."/>
            <person name="Gharbi K."/>
            <person name="Hall N."/>
            <person name="Watson M."/>
            <person name="Adriaenssens E.M."/>
            <person name="Foster-Nyarko E."/>
            <person name="Jarju S."/>
            <person name="Secka A."/>
            <person name="Antonio M."/>
            <person name="Oren A."/>
            <person name="Chaudhuri R.R."/>
            <person name="La Ragione R."/>
            <person name="Hildebrand F."/>
            <person name="Pallen M.J."/>
        </authorList>
    </citation>
    <scope>NUCLEOTIDE SEQUENCE</scope>
    <source>
        <strain evidence="1">ChiSjej4B22-8148</strain>
    </source>
</reference>
<protein>
    <submittedName>
        <fullName evidence="1">Uncharacterized protein</fullName>
    </submittedName>
</protein>
<comment type="caution">
    <text evidence="1">The sequence shown here is derived from an EMBL/GenBank/DDBJ whole genome shotgun (WGS) entry which is preliminary data.</text>
</comment>
<organism evidence="1 2">
    <name type="scientific">Candidatus Choladousia intestinavium</name>
    <dbReference type="NCBI Taxonomy" id="2840727"/>
    <lineage>
        <taxon>Bacteria</taxon>
        <taxon>Bacillati</taxon>
        <taxon>Bacillota</taxon>
        <taxon>Clostridia</taxon>
        <taxon>Lachnospirales</taxon>
        <taxon>Lachnospiraceae</taxon>
        <taxon>Lachnospiraceae incertae sedis</taxon>
        <taxon>Candidatus Choladousia</taxon>
    </lineage>
</organism>